<organism evidence="8 9">
    <name type="scientific">Coptis chinensis</name>
    <dbReference type="NCBI Taxonomy" id="261450"/>
    <lineage>
        <taxon>Eukaryota</taxon>
        <taxon>Viridiplantae</taxon>
        <taxon>Streptophyta</taxon>
        <taxon>Embryophyta</taxon>
        <taxon>Tracheophyta</taxon>
        <taxon>Spermatophyta</taxon>
        <taxon>Magnoliopsida</taxon>
        <taxon>Ranunculales</taxon>
        <taxon>Ranunculaceae</taxon>
        <taxon>Coptidoideae</taxon>
        <taxon>Coptis</taxon>
    </lineage>
</organism>
<keyword evidence="5" id="KW-0067">ATP-binding</keyword>
<dbReference type="Gene3D" id="3.40.50.300">
    <property type="entry name" value="P-loop containing nucleotide triphosphate hydrolases"/>
    <property type="match status" value="1"/>
</dbReference>
<sequence>YPNMFSNAQMPSTSSLFSAYASITAAIMLIRSIANELIPHQLQTQILSKIQFLFNPMSSRLTLLIEEFDGLTRNQVYEASELYLRAKINPSIERLQVSKSPRDKDLTVKIDKGEEIVDVFEGIQIKWRFICSETKKSNPHQPYASEQTSENRHFEITVHKKYRDIVLSSYIPYVLERAKTMKEENRVVKLHTLNGSYFDSFNDPGSWASINLEHPSTFDTLAMDQNLKKELIEDLERFVKRREFYRKVGKAWKRGYLLYGPPGTGKSSLIAAMANYLKFDVYDLELGNVYRNAQLRNVLVATANRSIVVIEDIDCTVDLQDREPRGEQQGPDIKLTLSGLLNFIDGLWSTCGDERIIVFTTNHKDRLDPALLRPGRMDMHIHMSYCTTDGFNLLALNYLGIHNNSCNKNKLYLEAEDLIENSKVTPAEVAEELMKSEDADVAIGHLLTFLKRKKMEPDEPIDDKPENQDPAKMQKVESEDVIYGGSGGGGGGGSGGDDIGLNSTVVVMVMHGGSGGGGGRSGGGGSSSSSGRNGECLNSTVAVVVIVLIVRGSSDGSNDGGGSGGGDDGGSNGGGGFNSLVVVVVIAGGG</sequence>
<dbReference type="InterPro" id="IPR003593">
    <property type="entry name" value="AAA+_ATPase"/>
</dbReference>
<evidence type="ECO:0000256" key="6">
    <source>
        <dbReference type="SAM" id="MobiDB-lite"/>
    </source>
</evidence>
<comment type="similarity">
    <text evidence="2">Belongs to the AAA ATPase family. BCS1 subfamily.</text>
</comment>
<keyword evidence="9" id="KW-1185">Reference proteome</keyword>
<dbReference type="InterPro" id="IPR050747">
    <property type="entry name" value="Mitochondrial_chaperone_BCS1"/>
</dbReference>
<evidence type="ECO:0000259" key="7">
    <source>
        <dbReference type="SMART" id="SM00382"/>
    </source>
</evidence>
<dbReference type="InterPro" id="IPR025753">
    <property type="entry name" value="AAA_N_dom"/>
</dbReference>
<feature type="region of interest" description="Disordered" evidence="6">
    <location>
        <begin position="454"/>
        <end position="473"/>
    </location>
</feature>
<dbReference type="Pfam" id="PF14363">
    <property type="entry name" value="AAA_assoc"/>
    <property type="match status" value="1"/>
</dbReference>
<feature type="domain" description="AAA+ ATPase" evidence="7">
    <location>
        <begin position="252"/>
        <end position="387"/>
    </location>
</feature>
<feature type="compositionally biased region" description="Basic and acidic residues" evidence="6">
    <location>
        <begin position="462"/>
        <end position="473"/>
    </location>
</feature>
<comment type="cofactor">
    <cofactor evidence="1">
        <name>Mg(2+)</name>
        <dbReference type="ChEBI" id="CHEBI:18420"/>
    </cofactor>
</comment>
<evidence type="ECO:0000256" key="2">
    <source>
        <dbReference type="ARBA" id="ARBA00007448"/>
    </source>
</evidence>
<evidence type="ECO:0000256" key="5">
    <source>
        <dbReference type="RuleBase" id="RU003651"/>
    </source>
</evidence>
<feature type="non-terminal residue" evidence="8">
    <location>
        <position position="590"/>
    </location>
</feature>
<gene>
    <name evidence="8" type="ORF">IFM89_010729</name>
</gene>
<dbReference type="InterPro" id="IPR058017">
    <property type="entry name" value="At3g28540-like_C"/>
</dbReference>
<dbReference type="OrthoDB" id="10251412at2759"/>
<comment type="catalytic activity">
    <reaction evidence="4">
        <text>ATP + H2O = ADP + phosphate + H(+)</text>
        <dbReference type="Rhea" id="RHEA:13065"/>
        <dbReference type="ChEBI" id="CHEBI:15377"/>
        <dbReference type="ChEBI" id="CHEBI:15378"/>
        <dbReference type="ChEBI" id="CHEBI:30616"/>
        <dbReference type="ChEBI" id="CHEBI:43474"/>
        <dbReference type="ChEBI" id="CHEBI:456216"/>
    </reaction>
</comment>
<dbReference type="EMBL" id="JADFTS010000002">
    <property type="protein sequence ID" value="KAF9620079.1"/>
    <property type="molecule type" value="Genomic_DNA"/>
</dbReference>
<feature type="compositionally biased region" description="Gly residues" evidence="6">
    <location>
        <begin position="512"/>
        <end position="526"/>
    </location>
</feature>
<evidence type="ECO:0000256" key="1">
    <source>
        <dbReference type="ARBA" id="ARBA00001946"/>
    </source>
</evidence>
<dbReference type="CDD" id="cd19510">
    <property type="entry name" value="RecA-like_BCS1"/>
    <property type="match status" value="1"/>
</dbReference>
<feature type="region of interest" description="Disordered" evidence="6">
    <location>
        <begin position="510"/>
        <end position="534"/>
    </location>
</feature>
<dbReference type="InterPro" id="IPR003960">
    <property type="entry name" value="ATPase_AAA_CS"/>
</dbReference>
<evidence type="ECO:0000313" key="8">
    <source>
        <dbReference type="EMBL" id="KAF9620079.1"/>
    </source>
</evidence>
<proteinExistence type="inferred from homology"/>
<dbReference type="PROSITE" id="PS00674">
    <property type="entry name" value="AAA"/>
    <property type="match status" value="1"/>
</dbReference>
<accession>A0A835MAR0</accession>
<dbReference type="GO" id="GO:0016887">
    <property type="term" value="F:ATP hydrolysis activity"/>
    <property type="evidence" value="ECO:0007669"/>
    <property type="project" value="InterPro"/>
</dbReference>
<protein>
    <recommendedName>
        <fullName evidence="7">AAA+ ATPase domain-containing protein</fullName>
    </recommendedName>
</protein>
<evidence type="ECO:0000256" key="4">
    <source>
        <dbReference type="ARBA" id="ARBA00049360"/>
    </source>
</evidence>
<comment type="caution">
    <text evidence="8">The sequence shown here is derived from an EMBL/GenBank/DDBJ whole genome shotgun (WGS) entry which is preliminary data.</text>
</comment>
<dbReference type="PANTHER" id="PTHR23070">
    <property type="entry name" value="BCS1 AAA-TYPE ATPASE"/>
    <property type="match status" value="1"/>
</dbReference>
<dbReference type="SUPFAM" id="SSF52540">
    <property type="entry name" value="P-loop containing nucleoside triphosphate hydrolases"/>
    <property type="match status" value="1"/>
</dbReference>
<dbReference type="InterPro" id="IPR027417">
    <property type="entry name" value="P-loop_NTPase"/>
</dbReference>
<dbReference type="Pfam" id="PF25568">
    <property type="entry name" value="AAA_lid_At3g28540"/>
    <property type="match status" value="1"/>
</dbReference>
<evidence type="ECO:0000256" key="3">
    <source>
        <dbReference type="ARBA" id="ARBA00022842"/>
    </source>
</evidence>
<dbReference type="AlphaFoldDB" id="A0A835MAR0"/>
<reference evidence="8 9" key="1">
    <citation type="submission" date="2020-10" db="EMBL/GenBank/DDBJ databases">
        <title>The Coptis chinensis genome and diversification of protoberbering-type alkaloids.</title>
        <authorList>
            <person name="Wang B."/>
            <person name="Shu S."/>
            <person name="Song C."/>
            <person name="Liu Y."/>
        </authorList>
    </citation>
    <scope>NUCLEOTIDE SEQUENCE [LARGE SCALE GENOMIC DNA]</scope>
    <source>
        <strain evidence="8">HL-2020</strain>
        <tissue evidence="8">Leaf</tissue>
    </source>
</reference>
<dbReference type="Proteomes" id="UP000631114">
    <property type="component" value="Unassembled WGS sequence"/>
</dbReference>
<dbReference type="SMART" id="SM00382">
    <property type="entry name" value="AAA"/>
    <property type="match status" value="1"/>
</dbReference>
<keyword evidence="5" id="KW-0547">Nucleotide-binding</keyword>
<dbReference type="GO" id="GO:0006950">
    <property type="term" value="P:response to stress"/>
    <property type="evidence" value="ECO:0007669"/>
    <property type="project" value="UniProtKB-ARBA"/>
</dbReference>
<evidence type="ECO:0000313" key="9">
    <source>
        <dbReference type="Proteomes" id="UP000631114"/>
    </source>
</evidence>
<dbReference type="Gene3D" id="6.10.280.40">
    <property type="match status" value="1"/>
</dbReference>
<name>A0A835MAR0_9MAGN</name>
<keyword evidence="3" id="KW-0460">Magnesium</keyword>
<dbReference type="Pfam" id="PF00004">
    <property type="entry name" value="AAA"/>
    <property type="match status" value="1"/>
</dbReference>
<dbReference type="GO" id="GO:0005524">
    <property type="term" value="F:ATP binding"/>
    <property type="evidence" value="ECO:0007669"/>
    <property type="project" value="UniProtKB-KW"/>
</dbReference>
<dbReference type="InterPro" id="IPR003959">
    <property type="entry name" value="ATPase_AAA_core"/>
</dbReference>